<evidence type="ECO:0000256" key="1">
    <source>
        <dbReference type="SAM" id="MobiDB-lite"/>
    </source>
</evidence>
<feature type="region of interest" description="Disordered" evidence="1">
    <location>
        <begin position="38"/>
        <end position="64"/>
    </location>
</feature>
<dbReference type="EMBL" id="CAJRST010036666">
    <property type="protein sequence ID" value="CAG5992043.1"/>
    <property type="molecule type" value="Genomic_DNA"/>
</dbReference>
<proteinExistence type="predicted"/>
<dbReference type="AlphaFoldDB" id="A0A8S4BJ79"/>
<comment type="caution">
    <text evidence="2">The sequence shown here is derived from an EMBL/GenBank/DDBJ whole genome shotgun (WGS) entry which is preliminary data.</text>
</comment>
<dbReference type="Proteomes" id="UP000677803">
    <property type="component" value="Unassembled WGS sequence"/>
</dbReference>
<sequence>MSGSVHGPLSPPSCGPFVQVGTQGLEGWPMHFPPRMPNAGGAATATTTAAAPPTRDFQPVTPVRRLPGPGGALFHRGNEALLFSFLPLFHLGQHGFPWQMPFSQPRGARAVGESTRPPPENADLQLAVVAPPCSIPVMSQT</sequence>
<gene>
    <name evidence="2" type="ORF">MMEN_LOCUS17600</name>
</gene>
<keyword evidence="3" id="KW-1185">Reference proteome</keyword>
<evidence type="ECO:0000313" key="2">
    <source>
        <dbReference type="EMBL" id="CAG5992043.1"/>
    </source>
</evidence>
<evidence type="ECO:0000313" key="3">
    <source>
        <dbReference type="Proteomes" id="UP000677803"/>
    </source>
</evidence>
<reference evidence="2" key="1">
    <citation type="submission" date="2021-05" db="EMBL/GenBank/DDBJ databases">
        <authorList>
            <person name="Tigano A."/>
        </authorList>
    </citation>
    <scope>NUCLEOTIDE SEQUENCE</scope>
</reference>
<accession>A0A8S4BJ79</accession>
<protein>
    <submittedName>
        <fullName evidence="2">(Atlantic silverside) hypothetical protein</fullName>
    </submittedName>
</protein>
<feature type="compositionally biased region" description="Low complexity" evidence="1">
    <location>
        <begin position="39"/>
        <end position="54"/>
    </location>
</feature>
<organism evidence="2 3">
    <name type="scientific">Menidia menidia</name>
    <name type="common">Atlantic silverside</name>
    <dbReference type="NCBI Taxonomy" id="238744"/>
    <lineage>
        <taxon>Eukaryota</taxon>
        <taxon>Metazoa</taxon>
        <taxon>Chordata</taxon>
        <taxon>Craniata</taxon>
        <taxon>Vertebrata</taxon>
        <taxon>Euteleostomi</taxon>
        <taxon>Actinopterygii</taxon>
        <taxon>Neopterygii</taxon>
        <taxon>Teleostei</taxon>
        <taxon>Neoteleostei</taxon>
        <taxon>Acanthomorphata</taxon>
        <taxon>Ovalentaria</taxon>
        <taxon>Atherinomorphae</taxon>
        <taxon>Atheriniformes</taxon>
        <taxon>Atherinopsidae</taxon>
        <taxon>Menidiinae</taxon>
        <taxon>Menidia</taxon>
    </lineage>
</organism>
<name>A0A8S4BJ79_9TELE</name>